<feature type="domain" description="S-Me-THD N-terminal" evidence="1">
    <location>
        <begin position="8"/>
        <end position="162"/>
    </location>
</feature>
<evidence type="ECO:0000313" key="4">
    <source>
        <dbReference type="Proteomes" id="UP000231932"/>
    </source>
</evidence>
<dbReference type="OrthoDB" id="7441206at2"/>
<dbReference type="RefSeq" id="WP_100667929.1">
    <property type="nucleotide sequence ID" value="NZ_CP024955.1"/>
</dbReference>
<dbReference type="KEGG" id="kyr:CVV65_09510"/>
<organism evidence="3 4">
    <name type="scientific">Kyrpidia spormannii</name>
    <dbReference type="NCBI Taxonomy" id="2055160"/>
    <lineage>
        <taxon>Bacteria</taxon>
        <taxon>Bacillati</taxon>
        <taxon>Bacillota</taxon>
        <taxon>Bacilli</taxon>
        <taxon>Bacillales</taxon>
        <taxon>Alicyclobacillaceae</taxon>
        <taxon>Kyrpidia</taxon>
    </lineage>
</organism>
<dbReference type="InterPro" id="IPR010318">
    <property type="entry name" value="S-Me-THD_N"/>
</dbReference>
<accession>A0A2K8N731</accession>
<dbReference type="Proteomes" id="UP000231932">
    <property type="component" value="Chromosome"/>
</dbReference>
<dbReference type="EMBL" id="CP024955">
    <property type="protein sequence ID" value="ATY85136.1"/>
    <property type="molecule type" value="Genomic_DNA"/>
</dbReference>
<protein>
    <submittedName>
        <fullName evidence="3">DUF917 domain-containing protein</fullName>
    </submittedName>
</protein>
<evidence type="ECO:0000259" key="2">
    <source>
        <dbReference type="Pfam" id="PF20906"/>
    </source>
</evidence>
<dbReference type="Pfam" id="PF06032">
    <property type="entry name" value="S-Me-THD_N"/>
    <property type="match status" value="1"/>
</dbReference>
<keyword evidence="4" id="KW-1185">Reference proteome</keyword>
<reference evidence="4" key="1">
    <citation type="submission" date="2017-11" db="EMBL/GenBank/DDBJ databases">
        <title>Complete Genome Sequence of Kyrpidia sp. Strain EA-1, a thermophilic, hydrogen-oxidizing Bacterium, isolated from the Azores.</title>
        <authorList>
            <person name="Reiner J.E."/>
            <person name="Lapp C.J."/>
            <person name="Bunk B."/>
            <person name="Gescher J."/>
        </authorList>
    </citation>
    <scope>NUCLEOTIDE SEQUENCE [LARGE SCALE GENOMIC DNA]</scope>
    <source>
        <strain evidence="4">EA-1</strain>
    </source>
</reference>
<feature type="domain" description="S-Me-THD-like C-terminal" evidence="2">
    <location>
        <begin position="166"/>
        <end position="354"/>
    </location>
</feature>
<dbReference type="InterPro" id="IPR027479">
    <property type="entry name" value="S-Me-THD_N_sf"/>
</dbReference>
<sequence>MRYIDEQAIERITLGATLLGTGGGGDPYIGKMMALQAVRRYGPVALVAADELSRDELVVPISMIGAPTVLWEKIPSGREMVKILELMEAHLGKRAAAVMPIEIGGVNSLIPIAVAAEKSLPVVDADAMGRAFPEAQMVSFYLDGLVPNPVTMADEKGNTVLFHPVDAVWSERLARSLTVQMGASAAMSDYALTAGQVLTSGILGTLSLAEEVGRLILEARRENRSPVQDLLDTLHGFRLFTGKISDVTRRLEGGFTKGEAILEALTGKTGESLSLYFQNEYLLAASGDRILASTPDLIVALDADVGTPITSDRLKYGMRVDILAFPAPPKWRTPKGIEVAGPRYFGYDVDYVPVEHRVAAAAQ</sequence>
<dbReference type="Pfam" id="PF20906">
    <property type="entry name" value="S-Me-THD_C"/>
    <property type="match status" value="1"/>
</dbReference>
<dbReference type="Gene3D" id="3.40.1610.10">
    <property type="entry name" value="CV3147-like domain"/>
    <property type="match status" value="1"/>
</dbReference>
<evidence type="ECO:0000259" key="1">
    <source>
        <dbReference type="Pfam" id="PF06032"/>
    </source>
</evidence>
<dbReference type="Gene3D" id="2.40.390.10">
    <property type="entry name" value="CV3147-like"/>
    <property type="match status" value="1"/>
</dbReference>
<dbReference type="SUPFAM" id="SSF160991">
    <property type="entry name" value="CV3147-like"/>
    <property type="match status" value="1"/>
</dbReference>
<proteinExistence type="predicted"/>
<name>A0A2K8N731_9BACL</name>
<dbReference type="InterPro" id="IPR024071">
    <property type="entry name" value="S-Me-THD_C_sf"/>
</dbReference>
<gene>
    <name evidence="3" type="ORF">CVV65_09510</name>
</gene>
<dbReference type="InterPro" id="IPR048350">
    <property type="entry name" value="S-Me-THD-like_C"/>
</dbReference>
<evidence type="ECO:0000313" key="3">
    <source>
        <dbReference type="EMBL" id="ATY85136.1"/>
    </source>
</evidence>
<dbReference type="AlphaFoldDB" id="A0A2K8N731"/>